<feature type="domain" description="RNA-binding S4" evidence="6">
    <location>
        <begin position="11"/>
        <end position="70"/>
    </location>
</feature>
<dbReference type="CDD" id="cd00165">
    <property type="entry name" value="S4"/>
    <property type="match status" value="1"/>
</dbReference>
<reference evidence="7" key="1">
    <citation type="submission" date="2021-02" db="EMBL/GenBank/DDBJ databases">
        <title>Sulfurospirillum tamanensis sp. nov.</title>
        <authorList>
            <person name="Frolova A."/>
            <person name="Merkel A."/>
            <person name="Slobodkin A."/>
        </authorList>
    </citation>
    <scope>NUCLEOTIDE SEQUENCE</scope>
    <source>
        <strain evidence="7">T05b</strain>
    </source>
</reference>
<dbReference type="InterPro" id="IPR006225">
    <property type="entry name" value="PsdUridine_synth_RluC/D"/>
</dbReference>
<comment type="catalytic activity">
    <reaction evidence="1 5">
        <text>a uridine in RNA = a pseudouridine in RNA</text>
        <dbReference type="Rhea" id="RHEA:48348"/>
        <dbReference type="Rhea" id="RHEA-COMP:12068"/>
        <dbReference type="Rhea" id="RHEA-COMP:12069"/>
        <dbReference type="ChEBI" id="CHEBI:65314"/>
        <dbReference type="ChEBI" id="CHEBI:65315"/>
    </reaction>
</comment>
<evidence type="ECO:0000313" key="7">
    <source>
        <dbReference type="EMBL" id="MBN2965239.1"/>
    </source>
</evidence>
<dbReference type="PANTHER" id="PTHR21600">
    <property type="entry name" value="MITOCHONDRIAL RNA PSEUDOURIDINE SYNTHASE"/>
    <property type="match status" value="1"/>
</dbReference>
<evidence type="ECO:0000259" key="6">
    <source>
        <dbReference type="SMART" id="SM00363"/>
    </source>
</evidence>
<dbReference type="InterPro" id="IPR002942">
    <property type="entry name" value="S4_RNA-bd"/>
</dbReference>
<evidence type="ECO:0000256" key="1">
    <source>
        <dbReference type="ARBA" id="ARBA00000073"/>
    </source>
</evidence>
<dbReference type="InterPro" id="IPR006224">
    <property type="entry name" value="PsdUridine_synth_RluA-like_CS"/>
</dbReference>
<dbReference type="InterPro" id="IPR050188">
    <property type="entry name" value="RluA_PseudoU_synthase"/>
</dbReference>
<dbReference type="EMBL" id="JAFHKK010000028">
    <property type="protein sequence ID" value="MBN2965239.1"/>
    <property type="molecule type" value="Genomic_DNA"/>
</dbReference>
<keyword evidence="3 5" id="KW-0413">Isomerase</keyword>
<dbReference type="NCBIfam" id="TIGR00005">
    <property type="entry name" value="rluA_subfam"/>
    <property type="match status" value="1"/>
</dbReference>
<dbReference type="RefSeq" id="WP_205459786.1">
    <property type="nucleotide sequence ID" value="NZ_JAFHKK010000028.1"/>
</dbReference>
<dbReference type="PROSITE" id="PS01129">
    <property type="entry name" value="PSI_RLU"/>
    <property type="match status" value="1"/>
</dbReference>
<comment type="similarity">
    <text evidence="2 5">Belongs to the pseudouridine synthase RluA family.</text>
</comment>
<dbReference type="Gene3D" id="3.30.2350.10">
    <property type="entry name" value="Pseudouridine synthase"/>
    <property type="match status" value="1"/>
</dbReference>
<dbReference type="Pfam" id="PF00849">
    <property type="entry name" value="PseudoU_synth_2"/>
    <property type="match status" value="1"/>
</dbReference>
<evidence type="ECO:0000256" key="5">
    <source>
        <dbReference type="RuleBase" id="RU362028"/>
    </source>
</evidence>
<dbReference type="SMART" id="SM00363">
    <property type="entry name" value="S4"/>
    <property type="match status" value="1"/>
</dbReference>
<organism evidence="7 8">
    <name type="scientific">Sulfurospirillum tamanense</name>
    <dbReference type="NCBI Taxonomy" id="2813362"/>
    <lineage>
        <taxon>Bacteria</taxon>
        <taxon>Pseudomonadati</taxon>
        <taxon>Campylobacterota</taxon>
        <taxon>Epsilonproteobacteria</taxon>
        <taxon>Campylobacterales</taxon>
        <taxon>Sulfurospirillaceae</taxon>
        <taxon>Sulfurospirillum</taxon>
    </lineage>
</organism>
<dbReference type="SUPFAM" id="SSF55120">
    <property type="entry name" value="Pseudouridine synthase"/>
    <property type="match status" value="1"/>
</dbReference>
<dbReference type="EC" id="5.4.99.-" evidence="5"/>
<dbReference type="InterPro" id="IPR036986">
    <property type="entry name" value="S4_RNA-bd_sf"/>
</dbReference>
<keyword evidence="4" id="KW-0694">RNA-binding</keyword>
<evidence type="ECO:0000313" key="8">
    <source>
        <dbReference type="Proteomes" id="UP000703590"/>
    </source>
</evidence>
<accession>A0ABS2WU99</accession>
<comment type="caution">
    <text evidence="7">The sequence shown here is derived from an EMBL/GenBank/DDBJ whole genome shotgun (WGS) entry which is preliminary data.</text>
</comment>
<name>A0ABS2WU99_9BACT</name>
<dbReference type="Pfam" id="PF01479">
    <property type="entry name" value="S4"/>
    <property type="match status" value="1"/>
</dbReference>
<gene>
    <name evidence="7" type="ORF">JWV37_10640</name>
</gene>
<dbReference type="Proteomes" id="UP000703590">
    <property type="component" value="Unassembled WGS sequence"/>
</dbReference>
<proteinExistence type="inferred from homology"/>
<evidence type="ECO:0000256" key="3">
    <source>
        <dbReference type="ARBA" id="ARBA00023235"/>
    </source>
</evidence>
<dbReference type="Gene3D" id="3.10.290.10">
    <property type="entry name" value="RNA-binding S4 domain"/>
    <property type="match status" value="1"/>
</dbReference>
<dbReference type="PANTHER" id="PTHR21600:SF44">
    <property type="entry name" value="RIBOSOMAL LARGE SUBUNIT PSEUDOURIDINE SYNTHASE D"/>
    <property type="match status" value="1"/>
</dbReference>
<dbReference type="PROSITE" id="PS50889">
    <property type="entry name" value="S4"/>
    <property type="match status" value="1"/>
</dbReference>
<evidence type="ECO:0000256" key="2">
    <source>
        <dbReference type="ARBA" id="ARBA00010876"/>
    </source>
</evidence>
<reference evidence="7" key="2">
    <citation type="submission" date="2021-02" db="EMBL/GenBank/DDBJ databases">
        <authorList>
            <person name="Merkel A.Y."/>
        </authorList>
    </citation>
    <scope>NUCLEOTIDE SEQUENCE</scope>
    <source>
        <strain evidence="7">T05b</strain>
    </source>
</reference>
<dbReference type="InterPro" id="IPR020103">
    <property type="entry name" value="PsdUridine_synth_cat_dom_sf"/>
</dbReference>
<protein>
    <recommendedName>
        <fullName evidence="5">Pseudouridine synthase</fullName>
        <ecNumber evidence="5">5.4.99.-</ecNumber>
    </recommendedName>
</protein>
<keyword evidence="8" id="KW-1185">Reference proteome</keyword>
<dbReference type="CDD" id="cd02869">
    <property type="entry name" value="PseudoU_synth_RluA_like"/>
    <property type="match status" value="1"/>
</dbReference>
<dbReference type="InterPro" id="IPR006145">
    <property type="entry name" value="PsdUridine_synth_RsuA/RluA"/>
</dbReference>
<evidence type="ECO:0000256" key="4">
    <source>
        <dbReference type="PROSITE-ProRule" id="PRU00182"/>
    </source>
</evidence>
<comment type="function">
    <text evidence="5">Responsible for synthesis of pseudouridine from uracil.</text>
</comment>
<sequence length="335" mass="37064">MVNAFTCKDASRLDIFLTSTVAASRNQVAHLIKTHGVIVNGTVVCKTGFKLQAGDKVEVPEVETPAPEAVAVDFEIPILYEDAHILVLNKPPFLTVHPAPSVKEATVVDWLRARGFSLSTLSGEERHGIVHRLDKETSGALVVAKTNEAHRALALQLENKTMGRYYVALIDLPLKDSCVVDKPIARNPKNRLKMGIVEGGREAKSAFCKLAVGKNGTTELIGAKLFSGRTHQIRVHLESLSRHILGDTLYGFKSQKATIPRVMLHAYALYLDHPITQKPMQWCAPLYEDFETQLHNYFTQEEIDEALLFTALACRFDGADEWMPKGSSAARNSLH</sequence>
<dbReference type="SUPFAM" id="SSF55174">
    <property type="entry name" value="Alpha-L RNA-binding motif"/>
    <property type="match status" value="1"/>
</dbReference>